<evidence type="ECO:0000259" key="1">
    <source>
        <dbReference type="Pfam" id="PF04230"/>
    </source>
</evidence>
<dbReference type="Pfam" id="PF04230">
    <property type="entry name" value="PS_pyruv_trans"/>
    <property type="match status" value="1"/>
</dbReference>
<feature type="domain" description="Polysaccharide pyruvyl transferase" evidence="1">
    <location>
        <begin position="79"/>
        <end position="186"/>
    </location>
</feature>
<evidence type="ECO:0000313" key="3">
    <source>
        <dbReference type="Proteomes" id="UP001404104"/>
    </source>
</evidence>
<keyword evidence="2" id="KW-0328">Glycosyltransferase</keyword>
<proteinExistence type="predicted"/>
<dbReference type="EC" id="2.4.-.-" evidence="2"/>
<name>A0ABU9XP35_9SPHN</name>
<keyword evidence="2" id="KW-0808">Transferase</keyword>
<dbReference type="GO" id="GO:0016757">
    <property type="term" value="F:glycosyltransferase activity"/>
    <property type="evidence" value="ECO:0007669"/>
    <property type="project" value="UniProtKB-KW"/>
</dbReference>
<dbReference type="RefSeq" id="WP_345863127.1">
    <property type="nucleotide sequence ID" value="NZ_JBDIMF010000001.1"/>
</dbReference>
<evidence type="ECO:0000313" key="2">
    <source>
        <dbReference type="EMBL" id="MEN2785589.1"/>
    </source>
</evidence>
<accession>A0ABU9XP35</accession>
<organism evidence="2 3">
    <name type="scientific">Sphingomonas qilianensis</name>
    <dbReference type="NCBI Taxonomy" id="1736690"/>
    <lineage>
        <taxon>Bacteria</taxon>
        <taxon>Pseudomonadati</taxon>
        <taxon>Pseudomonadota</taxon>
        <taxon>Alphaproteobacteria</taxon>
        <taxon>Sphingomonadales</taxon>
        <taxon>Sphingomonadaceae</taxon>
        <taxon>Sphingomonas</taxon>
    </lineage>
</organism>
<dbReference type="Proteomes" id="UP001404104">
    <property type="component" value="Unassembled WGS sequence"/>
</dbReference>
<sequence length="319" mass="35370">MKIYSWTGEHPNFGDDLNHFLWEFLMPEVVADADDGALLVGVGTVLSNKLPAAKMRVVMGSGVGYSAAPRDISGPNWAVYAVRGPLTAKLLGLPADRAVIDPAVLLPGMPQWPTDKQQTPIFIPHWITAQDDDWRWAAAKTGLRYVDPRQDPMTVISEIARAPLVVAESMHAAIIADAFRVPWIPVIGMHRAIFKWQDWASSLSMDYRPHRVGLWARVQHRLSPNPQFTGNFGGTASSSPAKPKFNPAEAARSLIGHMPRPVRREMMVRDMAKAQRKPSQLSADTMLAGRQNLLRERIEQLREDYASGRIVSRAASSIV</sequence>
<comment type="caution">
    <text evidence="2">The sequence shown here is derived from an EMBL/GenBank/DDBJ whole genome shotgun (WGS) entry which is preliminary data.</text>
</comment>
<dbReference type="InterPro" id="IPR007345">
    <property type="entry name" value="Polysacch_pyruvyl_Trfase"/>
</dbReference>
<protein>
    <submittedName>
        <fullName evidence="2">Polysaccharide pyruvyl transferase family protein</fullName>
        <ecNumber evidence="2">2.4.-.-</ecNumber>
    </submittedName>
</protein>
<dbReference type="EMBL" id="JBDIMF010000001">
    <property type="protein sequence ID" value="MEN2785589.1"/>
    <property type="molecule type" value="Genomic_DNA"/>
</dbReference>
<keyword evidence="3" id="KW-1185">Reference proteome</keyword>
<gene>
    <name evidence="2" type="ORF">ABC969_04045</name>
</gene>
<reference evidence="2 3" key="1">
    <citation type="submission" date="2024-05" db="EMBL/GenBank/DDBJ databases">
        <authorList>
            <person name="Liu Q."/>
            <person name="Xin Y.-H."/>
        </authorList>
    </citation>
    <scope>NUCLEOTIDE SEQUENCE [LARGE SCALE GENOMIC DNA]</scope>
    <source>
        <strain evidence="2 3">CGMCC 1.15349</strain>
    </source>
</reference>